<dbReference type="FunFam" id="3.30.160.60:FF:000942">
    <property type="entry name" value="Snail zinc finger protein"/>
    <property type="match status" value="1"/>
</dbReference>
<dbReference type="InterPro" id="IPR036236">
    <property type="entry name" value="Znf_C2H2_sf"/>
</dbReference>
<evidence type="ECO:0000256" key="13">
    <source>
        <dbReference type="ARBA" id="ARBA00041200"/>
    </source>
</evidence>
<evidence type="ECO:0000256" key="16">
    <source>
        <dbReference type="SAM" id="MobiDB-lite"/>
    </source>
</evidence>
<dbReference type="CTD" id="333929"/>
<keyword evidence="18" id="KW-1185">Reference proteome</keyword>
<reference evidence="19" key="1">
    <citation type="submission" date="2025-08" db="UniProtKB">
        <authorList>
            <consortium name="RefSeq"/>
        </authorList>
    </citation>
    <scope>IDENTIFICATION</scope>
    <source>
        <tissue evidence="19">Lung</tissue>
    </source>
</reference>
<evidence type="ECO:0000256" key="1">
    <source>
        <dbReference type="ARBA" id="ARBA00004123"/>
    </source>
</evidence>
<evidence type="ECO:0000256" key="2">
    <source>
        <dbReference type="ARBA" id="ARBA00022473"/>
    </source>
</evidence>
<evidence type="ECO:0000256" key="5">
    <source>
        <dbReference type="ARBA" id="ARBA00022737"/>
    </source>
</evidence>
<feature type="region of interest" description="Disordered" evidence="16">
    <location>
        <begin position="1"/>
        <end position="77"/>
    </location>
</feature>
<gene>
    <name evidence="19" type="primary">SNAI3</name>
</gene>
<evidence type="ECO:0000259" key="17">
    <source>
        <dbReference type="PROSITE" id="PS50157"/>
    </source>
</evidence>
<evidence type="ECO:0000256" key="6">
    <source>
        <dbReference type="ARBA" id="ARBA00022771"/>
    </source>
</evidence>
<feature type="compositionally biased region" description="Basic residues" evidence="16">
    <location>
        <begin position="1"/>
        <end position="12"/>
    </location>
</feature>
<keyword evidence="8" id="KW-0805">Transcription regulation</keyword>
<dbReference type="KEGG" id="aful:116494096"/>
<dbReference type="GeneID" id="116494096"/>
<comment type="similarity">
    <text evidence="12">Belongs to the snail C2H2-type zinc-finger protein family.</text>
</comment>
<protein>
    <recommendedName>
        <fullName evidence="13">Zinc finger protein SNAI2</fullName>
    </recommendedName>
    <alternativeName>
        <fullName evidence="14">Protein snail homolog 2</fullName>
    </alternativeName>
</protein>
<sequence length="214" mass="23239">MPRSFLVKKKPPSTRGPKYGQLHAREPDGSCSSCSTPPLPDHDPLLARLSLPLPPTTKSPPDFAGTHSPGTPLKDNQTLNRLGGAAELGVPKPCCPFPAPPRRWFSCGRCARAYGSLGALKLHIRTHTLPCVCNLCGKAFSRPWLLQGHLRTHTGEKPYACPHCGRAFADRSNLRAHLGTHSSTKRYRCRACTRTFSRMALLARHQDGGCCGAA</sequence>
<evidence type="ECO:0000256" key="15">
    <source>
        <dbReference type="PROSITE-ProRule" id="PRU00042"/>
    </source>
</evidence>
<feature type="domain" description="C2H2-type" evidence="17">
    <location>
        <begin position="131"/>
        <end position="158"/>
    </location>
</feature>
<organism evidence="18 19">
    <name type="scientific">Aythya fuligula</name>
    <name type="common">Tufted duck</name>
    <name type="synonym">Anas fuligula</name>
    <dbReference type="NCBI Taxonomy" id="219594"/>
    <lineage>
        <taxon>Eukaryota</taxon>
        <taxon>Metazoa</taxon>
        <taxon>Chordata</taxon>
        <taxon>Craniata</taxon>
        <taxon>Vertebrata</taxon>
        <taxon>Euteleostomi</taxon>
        <taxon>Archelosauria</taxon>
        <taxon>Archosauria</taxon>
        <taxon>Dinosauria</taxon>
        <taxon>Saurischia</taxon>
        <taxon>Theropoda</taxon>
        <taxon>Coelurosauria</taxon>
        <taxon>Aves</taxon>
        <taxon>Neognathae</taxon>
        <taxon>Galloanserae</taxon>
        <taxon>Anseriformes</taxon>
        <taxon>Anatidae</taxon>
        <taxon>Aythyinae</taxon>
        <taxon>Aythya</taxon>
    </lineage>
</organism>
<dbReference type="GO" id="GO:0008270">
    <property type="term" value="F:zinc ion binding"/>
    <property type="evidence" value="ECO:0007669"/>
    <property type="project" value="UniProtKB-KW"/>
</dbReference>
<dbReference type="SUPFAM" id="SSF57667">
    <property type="entry name" value="beta-beta-alpha zinc fingers"/>
    <property type="match status" value="3"/>
</dbReference>
<keyword evidence="11" id="KW-0539">Nucleus</keyword>
<keyword evidence="2" id="KW-0217">Developmental protein</keyword>
<dbReference type="GO" id="GO:0000978">
    <property type="term" value="F:RNA polymerase II cis-regulatory region sequence-specific DNA binding"/>
    <property type="evidence" value="ECO:0007669"/>
    <property type="project" value="TreeGrafter"/>
</dbReference>
<evidence type="ECO:0000256" key="4">
    <source>
        <dbReference type="ARBA" id="ARBA00022723"/>
    </source>
</evidence>
<dbReference type="PROSITE" id="PS50157">
    <property type="entry name" value="ZINC_FINGER_C2H2_2"/>
    <property type="match status" value="4"/>
</dbReference>
<evidence type="ECO:0000256" key="8">
    <source>
        <dbReference type="ARBA" id="ARBA00023015"/>
    </source>
</evidence>
<dbReference type="SMART" id="SM00355">
    <property type="entry name" value="ZnF_C2H2"/>
    <property type="match status" value="4"/>
</dbReference>
<dbReference type="InterPro" id="IPR013087">
    <property type="entry name" value="Znf_C2H2_type"/>
</dbReference>
<dbReference type="Proteomes" id="UP000504639">
    <property type="component" value="Chromosome 12"/>
</dbReference>
<dbReference type="AlphaFoldDB" id="A0A6J3DNX6"/>
<dbReference type="Pfam" id="PF00096">
    <property type="entry name" value="zf-C2H2"/>
    <property type="match status" value="2"/>
</dbReference>
<feature type="domain" description="C2H2-type" evidence="17">
    <location>
        <begin position="105"/>
        <end position="128"/>
    </location>
</feature>
<feature type="domain" description="C2H2-type" evidence="17">
    <location>
        <begin position="187"/>
        <end position="206"/>
    </location>
</feature>
<proteinExistence type="inferred from homology"/>
<feature type="domain" description="C2H2-type" evidence="17">
    <location>
        <begin position="159"/>
        <end position="186"/>
    </location>
</feature>
<evidence type="ECO:0000256" key="10">
    <source>
        <dbReference type="ARBA" id="ARBA00023163"/>
    </source>
</evidence>
<evidence type="ECO:0000313" key="19">
    <source>
        <dbReference type="RefSeq" id="XP_032051690.1"/>
    </source>
</evidence>
<comment type="subcellular location">
    <subcellularLocation>
        <location evidence="1">Nucleus</location>
    </subcellularLocation>
</comment>
<keyword evidence="7" id="KW-0862">Zinc</keyword>
<dbReference type="RefSeq" id="XP_032051690.1">
    <property type="nucleotide sequence ID" value="XM_032195799.1"/>
</dbReference>
<keyword evidence="5" id="KW-0677">Repeat</keyword>
<evidence type="ECO:0000256" key="11">
    <source>
        <dbReference type="ARBA" id="ARBA00023242"/>
    </source>
</evidence>
<dbReference type="PANTHER" id="PTHR24388:SF42">
    <property type="entry name" value="ZINC FINGER PROTEIN SNAI2"/>
    <property type="match status" value="1"/>
</dbReference>
<dbReference type="GO" id="GO:0000981">
    <property type="term" value="F:DNA-binding transcription factor activity, RNA polymerase II-specific"/>
    <property type="evidence" value="ECO:0007669"/>
    <property type="project" value="TreeGrafter"/>
</dbReference>
<keyword evidence="9" id="KW-0238">DNA-binding</keyword>
<evidence type="ECO:0000256" key="14">
    <source>
        <dbReference type="ARBA" id="ARBA00041994"/>
    </source>
</evidence>
<keyword evidence="3" id="KW-0678">Repressor</keyword>
<dbReference type="FunFam" id="3.30.160.60:FF:000207">
    <property type="entry name" value="zinc finger protein SNAI2"/>
    <property type="match status" value="1"/>
</dbReference>
<keyword evidence="6 15" id="KW-0863">Zinc-finger</keyword>
<evidence type="ECO:0000256" key="3">
    <source>
        <dbReference type="ARBA" id="ARBA00022491"/>
    </source>
</evidence>
<dbReference type="Gene3D" id="3.30.160.60">
    <property type="entry name" value="Classic Zinc Finger"/>
    <property type="match status" value="2"/>
</dbReference>
<dbReference type="PROSITE" id="PS00028">
    <property type="entry name" value="ZINC_FINGER_C2H2_1"/>
    <property type="match status" value="3"/>
</dbReference>
<name>A0A6J3DNX6_AYTFU</name>
<dbReference type="InParanoid" id="A0A6J3DNX6"/>
<evidence type="ECO:0000313" key="18">
    <source>
        <dbReference type="Proteomes" id="UP000504639"/>
    </source>
</evidence>
<dbReference type="InterPro" id="IPR050527">
    <property type="entry name" value="Snail/Krueppel_Znf"/>
</dbReference>
<dbReference type="GO" id="GO:0005634">
    <property type="term" value="C:nucleus"/>
    <property type="evidence" value="ECO:0007669"/>
    <property type="project" value="UniProtKB-SubCell"/>
</dbReference>
<dbReference type="PANTHER" id="PTHR24388">
    <property type="entry name" value="ZINC FINGER PROTEIN"/>
    <property type="match status" value="1"/>
</dbReference>
<accession>A0A6J3DNX6</accession>
<dbReference type="FunFam" id="3.30.160.60:FF:000085">
    <property type="entry name" value="Snail zinc finger protein"/>
    <property type="match status" value="1"/>
</dbReference>
<keyword evidence="10" id="KW-0804">Transcription</keyword>
<keyword evidence="4" id="KW-0479">Metal-binding</keyword>
<evidence type="ECO:0000256" key="12">
    <source>
        <dbReference type="ARBA" id="ARBA00037948"/>
    </source>
</evidence>
<evidence type="ECO:0000256" key="7">
    <source>
        <dbReference type="ARBA" id="ARBA00022833"/>
    </source>
</evidence>
<evidence type="ECO:0000256" key="9">
    <source>
        <dbReference type="ARBA" id="ARBA00023125"/>
    </source>
</evidence>